<feature type="chain" id="PRO_5045173129" description="DUF4822 domain-containing protein" evidence="2">
    <location>
        <begin position="20"/>
        <end position="163"/>
    </location>
</feature>
<feature type="region of interest" description="Disordered" evidence="1">
    <location>
        <begin position="24"/>
        <end position="46"/>
    </location>
</feature>
<dbReference type="EMBL" id="JAUKTR010000006">
    <property type="protein sequence ID" value="MDO1560361.1"/>
    <property type="molecule type" value="Genomic_DNA"/>
</dbReference>
<accession>A0ABT8SPF1</accession>
<organism evidence="3 4">
    <name type="scientific">Peiella sedimenti</name>
    <dbReference type="NCBI Taxonomy" id="3061083"/>
    <lineage>
        <taxon>Bacteria</taxon>
        <taxon>Pseudomonadati</taxon>
        <taxon>Pseudomonadota</taxon>
        <taxon>Alphaproteobacteria</taxon>
        <taxon>Caulobacterales</taxon>
        <taxon>Caulobacteraceae</taxon>
        <taxon>Peiella</taxon>
    </lineage>
</organism>
<feature type="signal peptide" evidence="2">
    <location>
        <begin position="1"/>
        <end position="19"/>
    </location>
</feature>
<evidence type="ECO:0000313" key="3">
    <source>
        <dbReference type="EMBL" id="MDO1560361.1"/>
    </source>
</evidence>
<comment type="caution">
    <text evidence="3">The sequence shown here is derived from an EMBL/GenBank/DDBJ whole genome shotgun (WGS) entry which is preliminary data.</text>
</comment>
<name>A0ABT8SPF1_9CAUL</name>
<evidence type="ECO:0000256" key="2">
    <source>
        <dbReference type="SAM" id="SignalP"/>
    </source>
</evidence>
<reference evidence="3" key="1">
    <citation type="submission" date="2023-07" db="EMBL/GenBank/DDBJ databases">
        <title>Brevundimonas soil sp. nov., isolated from the soil of chemical plant.</title>
        <authorList>
            <person name="Wu N."/>
        </authorList>
    </citation>
    <scope>NUCLEOTIDE SEQUENCE</scope>
    <source>
        <strain evidence="3">XZ-24</strain>
    </source>
</reference>
<evidence type="ECO:0000256" key="1">
    <source>
        <dbReference type="SAM" id="MobiDB-lite"/>
    </source>
</evidence>
<dbReference type="PROSITE" id="PS51257">
    <property type="entry name" value="PROKAR_LIPOPROTEIN"/>
    <property type="match status" value="1"/>
</dbReference>
<dbReference type="RefSeq" id="WP_302110792.1">
    <property type="nucleotide sequence ID" value="NZ_JAUKTR010000006.1"/>
</dbReference>
<sequence>MRCATLLAAGLLLAGCEPAQQSAARPSLAPSQPFQAAGPTDSVDPEIEPTLQWAASVVQLHELEGQGAKVFGTAGGDPAVNGLYTYIAFYESPAEGWRVFRLGDFESWTVAGEGPGRVELEARQSSVDQTSGEITTRPVRLIVAWTKGPEDRPPARVEVTPAR</sequence>
<keyword evidence="4" id="KW-1185">Reference proteome</keyword>
<feature type="compositionally biased region" description="Polar residues" evidence="1">
    <location>
        <begin position="24"/>
        <end position="34"/>
    </location>
</feature>
<dbReference type="Proteomes" id="UP001169063">
    <property type="component" value="Unassembled WGS sequence"/>
</dbReference>
<gene>
    <name evidence="3" type="ORF">Q0812_13075</name>
</gene>
<protein>
    <recommendedName>
        <fullName evidence="5">DUF4822 domain-containing protein</fullName>
    </recommendedName>
</protein>
<evidence type="ECO:0008006" key="5">
    <source>
        <dbReference type="Google" id="ProtNLM"/>
    </source>
</evidence>
<evidence type="ECO:0000313" key="4">
    <source>
        <dbReference type="Proteomes" id="UP001169063"/>
    </source>
</evidence>
<proteinExistence type="predicted"/>
<keyword evidence="2" id="KW-0732">Signal</keyword>